<evidence type="ECO:0000313" key="3">
    <source>
        <dbReference type="EMBL" id="KAJ8048149.1"/>
    </source>
</evidence>
<evidence type="ECO:0000313" key="4">
    <source>
        <dbReference type="Proteomes" id="UP001152320"/>
    </source>
</evidence>
<feature type="transmembrane region" description="Helical" evidence="2">
    <location>
        <begin position="400"/>
        <end position="425"/>
    </location>
</feature>
<dbReference type="EMBL" id="JAIZAY010000001">
    <property type="protein sequence ID" value="KAJ8048149.1"/>
    <property type="molecule type" value="Genomic_DNA"/>
</dbReference>
<evidence type="ECO:0000256" key="2">
    <source>
        <dbReference type="SAM" id="Phobius"/>
    </source>
</evidence>
<keyword evidence="2" id="KW-1133">Transmembrane helix</keyword>
<comment type="caution">
    <text evidence="3">The sequence shown here is derived from an EMBL/GenBank/DDBJ whole genome shotgun (WGS) entry which is preliminary data.</text>
</comment>
<evidence type="ECO:0000256" key="1">
    <source>
        <dbReference type="SAM" id="MobiDB-lite"/>
    </source>
</evidence>
<keyword evidence="4" id="KW-1185">Reference proteome</keyword>
<sequence length="438" mass="49209">MGKLITFVICFIGVHGNERGSHLYPLTLNEASWELQCFNVSQLKTNNARDMLANLSESVLNSLGLNEFSILWQRTGYSEDINKEILKLYFIENTYDPFYQFLSWLECLKTATGNVIDNSWKNCETFDSMLFKNILKDAGYNGLLQLELSFDAAQWKSIAEKLPIAVYSAMKGNTLSYSKTEVGEMERQVYTQIESIYGLLNATIDHEESLLVADILLEILQELHNVVNSEGFQINFRGDYFGSTSLYKVCNDDSETSLWGGESTNRKLLLPDYVSNSLTNLINALNVTSNEIFNAVRSNIYEWDTNAYDAWQPSSESVTKEVLVPTVSPAKFNRNGKAILRTSTNRETFITKRNKKEDDKVSNGKTTKEYKDDNGTRSSRISAQQSSPATTTHEAPNGQFGLILGIVIGVLGVILLVIIVTTFICKVTQQKKVTPDGE</sequence>
<proteinExistence type="predicted"/>
<keyword evidence="2" id="KW-0472">Membrane</keyword>
<gene>
    <name evidence="3" type="ORF">HOLleu_00335</name>
</gene>
<reference evidence="3" key="1">
    <citation type="submission" date="2021-10" db="EMBL/GenBank/DDBJ databases">
        <title>Tropical sea cucumber genome reveals ecological adaptation and Cuvierian tubules defense mechanism.</title>
        <authorList>
            <person name="Chen T."/>
        </authorList>
    </citation>
    <scope>NUCLEOTIDE SEQUENCE</scope>
    <source>
        <strain evidence="3">Nanhai2018</strain>
        <tissue evidence="3">Muscle</tissue>
    </source>
</reference>
<feature type="compositionally biased region" description="Basic and acidic residues" evidence="1">
    <location>
        <begin position="355"/>
        <end position="375"/>
    </location>
</feature>
<name>A0A9Q1HIN0_HOLLE</name>
<protein>
    <submittedName>
        <fullName evidence="3">Uncharacterized protein</fullName>
    </submittedName>
</protein>
<organism evidence="3 4">
    <name type="scientific">Holothuria leucospilota</name>
    <name type="common">Black long sea cucumber</name>
    <name type="synonym">Mertensiothuria leucospilota</name>
    <dbReference type="NCBI Taxonomy" id="206669"/>
    <lineage>
        <taxon>Eukaryota</taxon>
        <taxon>Metazoa</taxon>
        <taxon>Echinodermata</taxon>
        <taxon>Eleutherozoa</taxon>
        <taxon>Echinozoa</taxon>
        <taxon>Holothuroidea</taxon>
        <taxon>Aspidochirotacea</taxon>
        <taxon>Aspidochirotida</taxon>
        <taxon>Holothuriidae</taxon>
        <taxon>Holothuria</taxon>
    </lineage>
</organism>
<dbReference type="AlphaFoldDB" id="A0A9Q1HIN0"/>
<feature type="region of interest" description="Disordered" evidence="1">
    <location>
        <begin position="354"/>
        <end position="394"/>
    </location>
</feature>
<keyword evidence="2" id="KW-0812">Transmembrane</keyword>
<dbReference type="Proteomes" id="UP001152320">
    <property type="component" value="Chromosome 1"/>
</dbReference>
<feature type="compositionally biased region" description="Polar residues" evidence="1">
    <location>
        <begin position="376"/>
        <end position="394"/>
    </location>
</feature>
<accession>A0A9Q1HIN0</accession>